<dbReference type="InterPro" id="IPR011234">
    <property type="entry name" value="Fumarylacetoacetase-like_C"/>
</dbReference>
<dbReference type="InterPro" id="IPR036663">
    <property type="entry name" value="Fumarylacetoacetase_C_sf"/>
</dbReference>
<dbReference type="GO" id="GO:0016787">
    <property type="term" value="F:hydrolase activity"/>
    <property type="evidence" value="ECO:0007669"/>
    <property type="project" value="UniProtKB-KW"/>
</dbReference>
<keyword evidence="2" id="KW-0378">Hydrolase</keyword>
<accession>A0ABS8PNQ1</accession>
<feature type="domain" description="Fumarylacetoacetase-like C-terminal" evidence="1">
    <location>
        <begin position="85"/>
        <end position="319"/>
    </location>
</feature>
<dbReference type="SUPFAM" id="SSF56529">
    <property type="entry name" value="FAH"/>
    <property type="match status" value="1"/>
</dbReference>
<evidence type="ECO:0000259" key="1">
    <source>
        <dbReference type="Pfam" id="PF01557"/>
    </source>
</evidence>
<evidence type="ECO:0000313" key="3">
    <source>
        <dbReference type="Proteomes" id="UP001199816"/>
    </source>
</evidence>
<organism evidence="2 3">
    <name type="scientific">Niabella pedocola</name>
    <dbReference type="NCBI Taxonomy" id="1752077"/>
    <lineage>
        <taxon>Bacteria</taxon>
        <taxon>Pseudomonadati</taxon>
        <taxon>Bacteroidota</taxon>
        <taxon>Chitinophagia</taxon>
        <taxon>Chitinophagales</taxon>
        <taxon>Chitinophagaceae</taxon>
        <taxon>Niabella</taxon>
    </lineage>
</organism>
<dbReference type="RefSeq" id="WP_231002833.1">
    <property type="nucleotide sequence ID" value="NZ_JAJNEC010000004.1"/>
</dbReference>
<dbReference type="EMBL" id="JAJNEC010000004">
    <property type="protein sequence ID" value="MCD2421928.1"/>
    <property type="molecule type" value="Genomic_DNA"/>
</dbReference>
<evidence type="ECO:0000313" key="2">
    <source>
        <dbReference type="EMBL" id="MCD2421928.1"/>
    </source>
</evidence>
<proteinExistence type="predicted"/>
<dbReference type="Proteomes" id="UP001199816">
    <property type="component" value="Unassembled WGS sequence"/>
</dbReference>
<comment type="caution">
    <text evidence="2">The sequence shown here is derived from an EMBL/GenBank/DDBJ whole genome shotgun (WGS) entry which is preliminary data.</text>
</comment>
<protein>
    <submittedName>
        <fullName evidence="2">Fumarylacetoacetate hydrolase family protein</fullName>
    </submittedName>
</protein>
<name>A0ABS8PNQ1_9BACT</name>
<sequence>MKLVSYLNNGNEQLGLLVNDRIYAVPFLRPEEPVTMNWLLENWDAYFQLLVAENEKLEAGRFPDTGIALSGVALLAPVPRPTSCRDGYAFRQHVAAARRNRKVPMIPEFDQYPVFYFTNHNSIIGPGTVTCMPDHFQKLDFELEASIVICKKGRNIKAAAADAYIGGLMIMNDFSARTLQMEEMILNLGPAKGKDFATAIGPWLVTTDALKAREVTPKAGHTGKSWNLQMHCFVNGIQVSTGNLADMDWTFAELIERASYGTDLYPGDLIGSGTVGTGCFLELNGTGKLQNPSYQEQWLQPGDVVILEIDELGRLENKIEKDGAEFSILEKKLTAEKGRTLP</sequence>
<dbReference type="PANTHER" id="PTHR43211">
    <property type="entry name" value="FUMARYLACETOACETATE HYDROLASE"/>
    <property type="match status" value="1"/>
</dbReference>
<dbReference type="Pfam" id="PF01557">
    <property type="entry name" value="FAA_hydrolase"/>
    <property type="match status" value="1"/>
</dbReference>
<dbReference type="Gene3D" id="3.90.850.10">
    <property type="entry name" value="Fumarylacetoacetase-like, C-terminal domain"/>
    <property type="match status" value="1"/>
</dbReference>
<dbReference type="PANTHER" id="PTHR43211:SF1">
    <property type="entry name" value="BLL6422 PROTEIN"/>
    <property type="match status" value="1"/>
</dbReference>
<keyword evidence="3" id="KW-1185">Reference proteome</keyword>
<gene>
    <name evidence="2" type="ORF">LQ567_04090</name>
</gene>
<reference evidence="2 3" key="1">
    <citation type="submission" date="2021-11" db="EMBL/GenBank/DDBJ databases">
        <title>Genomic of Niabella pedocola.</title>
        <authorList>
            <person name="Wu T."/>
        </authorList>
    </citation>
    <scope>NUCLEOTIDE SEQUENCE [LARGE SCALE GENOMIC DNA]</scope>
    <source>
        <strain evidence="2 3">JCM 31011</strain>
    </source>
</reference>